<dbReference type="PANTHER" id="PTHR33070:SF129">
    <property type="entry name" value="DUF241 DOMAIN PROTEIN"/>
    <property type="match status" value="1"/>
</dbReference>
<sequence length="292" mass="32942">MASSSLRSNYHARSVSLPSRSHPLIPQFNDHLCRVRSSESTSCSLPSISNTLSGLEDLYDCVDDLLLLPHTQQSLAQKFHEKQVDEALDGYLKLLDVCATAKDVFSESKEDVKQLLSILRRKRDASNFGGYLTSRKKAKKVMKNLLKDLKSIENKNMILDLDKDHETVVIFSILKEVESVTLAVLESFLSYAAGSKMHSKRSGAWSLVSKLMHQKSTVACQAKDTVINEFEKVDAAVQSLISHMPSKSDDNKIVQNQLEKFELSIQDLEGILERLLRRLIKTRVFLLNILNH</sequence>
<dbReference type="EMBL" id="SDRB02012613">
    <property type="protein sequence ID" value="THF97207.1"/>
    <property type="molecule type" value="Genomic_DNA"/>
</dbReference>
<feature type="coiled-coil region" evidence="1">
    <location>
        <begin position="251"/>
        <end position="278"/>
    </location>
</feature>
<keyword evidence="1" id="KW-0175">Coiled coil</keyword>
<comment type="caution">
    <text evidence="2">The sequence shown here is derived from an EMBL/GenBank/DDBJ whole genome shotgun (WGS) entry which is preliminary data.</text>
</comment>
<proteinExistence type="predicted"/>
<dbReference type="GO" id="GO:0048364">
    <property type="term" value="P:root development"/>
    <property type="evidence" value="ECO:0007669"/>
    <property type="project" value="InterPro"/>
</dbReference>
<reference evidence="2 3" key="1">
    <citation type="journal article" date="2018" name="Proc. Natl. Acad. Sci. U.S.A.">
        <title>Draft genome sequence of Camellia sinensis var. sinensis provides insights into the evolution of the tea genome and tea quality.</title>
        <authorList>
            <person name="Wei C."/>
            <person name="Yang H."/>
            <person name="Wang S."/>
            <person name="Zhao J."/>
            <person name="Liu C."/>
            <person name="Gao L."/>
            <person name="Xia E."/>
            <person name="Lu Y."/>
            <person name="Tai Y."/>
            <person name="She G."/>
            <person name="Sun J."/>
            <person name="Cao H."/>
            <person name="Tong W."/>
            <person name="Gao Q."/>
            <person name="Li Y."/>
            <person name="Deng W."/>
            <person name="Jiang X."/>
            <person name="Wang W."/>
            <person name="Chen Q."/>
            <person name="Zhang S."/>
            <person name="Li H."/>
            <person name="Wu J."/>
            <person name="Wang P."/>
            <person name="Li P."/>
            <person name="Shi C."/>
            <person name="Zheng F."/>
            <person name="Jian J."/>
            <person name="Huang B."/>
            <person name="Shan D."/>
            <person name="Shi M."/>
            <person name="Fang C."/>
            <person name="Yue Y."/>
            <person name="Li F."/>
            <person name="Li D."/>
            <person name="Wei S."/>
            <person name="Han B."/>
            <person name="Jiang C."/>
            <person name="Yin Y."/>
            <person name="Xia T."/>
            <person name="Zhang Z."/>
            <person name="Bennetzen J.L."/>
            <person name="Zhao S."/>
            <person name="Wan X."/>
        </authorList>
    </citation>
    <scope>NUCLEOTIDE SEQUENCE [LARGE SCALE GENOMIC DNA]</scope>
    <source>
        <strain evidence="3">cv. Shuchazao</strain>
        <tissue evidence="2">Leaf</tissue>
    </source>
</reference>
<evidence type="ECO:0008006" key="4">
    <source>
        <dbReference type="Google" id="ProtNLM"/>
    </source>
</evidence>
<evidence type="ECO:0000313" key="2">
    <source>
        <dbReference type="EMBL" id="THF97207.1"/>
    </source>
</evidence>
<dbReference type="Proteomes" id="UP000306102">
    <property type="component" value="Unassembled WGS sequence"/>
</dbReference>
<name>A0A4S4D4R6_CAMSN</name>
<evidence type="ECO:0000313" key="3">
    <source>
        <dbReference type="Proteomes" id="UP000306102"/>
    </source>
</evidence>
<feature type="coiled-coil region" evidence="1">
    <location>
        <begin position="135"/>
        <end position="162"/>
    </location>
</feature>
<keyword evidence="3" id="KW-1185">Reference proteome</keyword>
<organism evidence="2 3">
    <name type="scientific">Camellia sinensis var. sinensis</name>
    <name type="common">China tea</name>
    <dbReference type="NCBI Taxonomy" id="542762"/>
    <lineage>
        <taxon>Eukaryota</taxon>
        <taxon>Viridiplantae</taxon>
        <taxon>Streptophyta</taxon>
        <taxon>Embryophyta</taxon>
        <taxon>Tracheophyta</taxon>
        <taxon>Spermatophyta</taxon>
        <taxon>Magnoliopsida</taxon>
        <taxon>eudicotyledons</taxon>
        <taxon>Gunneridae</taxon>
        <taxon>Pentapetalae</taxon>
        <taxon>asterids</taxon>
        <taxon>Ericales</taxon>
        <taxon>Theaceae</taxon>
        <taxon>Camellia</taxon>
    </lineage>
</organism>
<dbReference type="PANTHER" id="PTHR33070">
    <property type="entry name" value="OS06G0725500 PROTEIN"/>
    <property type="match status" value="1"/>
</dbReference>
<gene>
    <name evidence="2" type="ORF">TEA_017976</name>
</gene>
<evidence type="ECO:0000256" key="1">
    <source>
        <dbReference type="SAM" id="Coils"/>
    </source>
</evidence>
<dbReference type="Pfam" id="PF03087">
    <property type="entry name" value="BPS1"/>
    <property type="match status" value="1"/>
</dbReference>
<dbReference type="InterPro" id="IPR004320">
    <property type="entry name" value="BPS1_pln"/>
</dbReference>
<dbReference type="AlphaFoldDB" id="A0A4S4D4R6"/>
<dbReference type="GO" id="GO:0048367">
    <property type="term" value="P:shoot system development"/>
    <property type="evidence" value="ECO:0007669"/>
    <property type="project" value="InterPro"/>
</dbReference>
<protein>
    <recommendedName>
        <fullName evidence="4">DUF241 domain-containing protein</fullName>
    </recommendedName>
</protein>
<accession>A0A4S4D4R6</accession>